<keyword evidence="3" id="KW-1185">Reference proteome</keyword>
<protein>
    <submittedName>
        <fullName evidence="2">Uncharacterized protein</fullName>
    </submittedName>
</protein>
<evidence type="ECO:0000313" key="2">
    <source>
        <dbReference type="EMBL" id="KAJ7626144.1"/>
    </source>
</evidence>
<evidence type="ECO:0000313" key="3">
    <source>
        <dbReference type="Proteomes" id="UP001221142"/>
    </source>
</evidence>
<reference evidence="2" key="1">
    <citation type="submission" date="2023-03" db="EMBL/GenBank/DDBJ databases">
        <title>Massive genome expansion in bonnet fungi (Mycena s.s.) driven by repeated elements and novel gene families across ecological guilds.</title>
        <authorList>
            <consortium name="Lawrence Berkeley National Laboratory"/>
            <person name="Harder C.B."/>
            <person name="Miyauchi S."/>
            <person name="Viragh M."/>
            <person name="Kuo A."/>
            <person name="Thoen E."/>
            <person name="Andreopoulos B."/>
            <person name="Lu D."/>
            <person name="Skrede I."/>
            <person name="Drula E."/>
            <person name="Henrissat B."/>
            <person name="Morin E."/>
            <person name="Kohler A."/>
            <person name="Barry K."/>
            <person name="LaButti K."/>
            <person name="Morin E."/>
            <person name="Salamov A."/>
            <person name="Lipzen A."/>
            <person name="Mereny Z."/>
            <person name="Hegedus B."/>
            <person name="Baldrian P."/>
            <person name="Stursova M."/>
            <person name="Weitz H."/>
            <person name="Taylor A."/>
            <person name="Grigoriev I.V."/>
            <person name="Nagy L.G."/>
            <person name="Martin F."/>
            <person name="Kauserud H."/>
        </authorList>
    </citation>
    <scope>NUCLEOTIDE SEQUENCE</scope>
    <source>
        <strain evidence="2">9284</strain>
    </source>
</reference>
<dbReference type="Proteomes" id="UP001221142">
    <property type="component" value="Unassembled WGS sequence"/>
</dbReference>
<accession>A0AAD7FLT8</accession>
<feature type="compositionally biased region" description="Polar residues" evidence="1">
    <location>
        <begin position="320"/>
        <end position="330"/>
    </location>
</feature>
<dbReference type="EMBL" id="JARKIF010000012">
    <property type="protein sequence ID" value="KAJ7626144.1"/>
    <property type="molecule type" value="Genomic_DNA"/>
</dbReference>
<feature type="region of interest" description="Disordered" evidence="1">
    <location>
        <begin position="239"/>
        <end position="330"/>
    </location>
</feature>
<feature type="compositionally biased region" description="Basic residues" evidence="1">
    <location>
        <begin position="271"/>
        <end position="281"/>
    </location>
</feature>
<evidence type="ECO:0000256" key="1">
    <source>
        <dbReference type="SAM" id="MobiDB-lite"/>
    </source>
</evidence>
<organism evidence="2 3">
    <name type="scientific">Roridomyces roridus</name>
    <dbReference type="NCBI Taxonomy" id="1738132"/>
    <lineage>
        <taxon>Eukaryota</taxon>
        <taxon>Fungi</taxon>
        <taxon>Dikarya</taxon>
        <taxon>Basidiomycota</taxon>
        <taxon>Agaricomycotina</taxon>
        <taxon>Agaricomycetes</taxon>
        <taxon>Agaricomycetidae</taxon>
        <taxon>Agaricales</taxon>
        <taxon>Marasmiineae</taxon>
        <taxon>Mycenaceae</taxon>
        <taxon>Roridomyces</taxon>
    </lineage>
</organism>
<comment type="caution">
    <text evidence="2">The sequence shown here is derived from an EMBL/GenBank/DDBJ whole genome shotgun (WGS) entry which is preliminary data.</text>
</comment>
<dbReference type="AlphaFoldDB" id="A0AAD7FLT8"/>
<sequence>MYPCACSHFSSLNKAEANAAKIYRRAAVGFISKPDVSLKDEVLALDCEVPDGKESWTEFCNRLTTTTAIEKNWANLGHSRPRKLASSLLHSGPFYRVYKHHRAIWALPANYLAHSAHDEGYRYGTHHVPRPCPTDIDLCRYGRPKGRVCILWLRRLCRNSEPAARWSNDSKEVILGNILAMKRFSNVGRGRNQASKSHRLLGSSLIFCSASEVDDDAKDGIKSGVRHVSGPILRTVSTCSAHSSVDGPPSEDRGKSQVVGALSPGGEARYDRRRKDRRRRQQRQESSTDKLGIVLPSAAAIPAGSGTRLETAGEGAVTGIWQQGANERRT</sequence>
<proteinExistence type="predicted"/>
<gene>
    <name evidence="2" type="ORF">FB45DRAFT_869239</name>
</gene>
<name>A0AAD7FLT8_9AGAR</name>